<gene>
    <name evidence="3" type="ORF">MNBD_GAMMA25-953</name>
</gene>
<name>A0A3B1BBV0_9ZZZZ</name>
<dbReference type="AlphaFoldDB" id="A0A3B1BBV0"/>
<sequence length="211" mass="23408">MMKLNKKSIWLTVTAMLLSVQSWAESGMTPMEEHNVTEHNATAGQVTMEPAGDADPALQEKNMSEPNMSEPMAMEQSGFSRGSVVRSVFTTAVDEREPTDNIKELSSLSDKVIYYTELRDMSGQTAKHRWEFNGEVMAEVEFNVGGSRWRVWSSKSFVPGWTGEWKVSVLNGANEVISEDILTYTPAPATSEPETLPVVEPPAPIENMPVH</sequence>
<evidence type="ECO:0000313" key="3">
    <source>
        <dbReference type="EMBL" id="VAX09394.1"/>
    </source>
</evidence>
<protein>
    <recommendedName>
        <fullName evidence="2">DUF2914 domain-containing protein</fullName>
    </recommendedName>
</protein>
<accession>A0A3B1BBV0</accession>
<dbReference type="InterPro" id="IPR022606">
    <property type="entry name" value="DUF2914"/>
</dbReference>
<evidence type="ECO:0000256" key="1">
    <source>
        <dbReference type="SAM" id="MobiDB-lite"/>
    </source>
</evidence>
<feature type="region of interest" description="Disordered" evidence="1">
    <location>
        <begin position="187"/>
        <end position="211"/>
    </location>
</feature>
<dbReference type="Pfam" id="PF11141">
    <property type="entry name" value="DUF2914"/>
    <property type="match status" value="1"/>
</dbReference>
<proteinExistence type="predicted"/>
<evidence type="ECO:0000259" key="2">
    <source>
        <dbReference type="Pfam" id="PF11141"/>
    </source>
</evidence>
<dbReference type="EMBL" id="UOFY01000036">
    <property type="protein sequence ID" value="VAX09394.1"/>
    <property type="molecule type" value="Genomic_DNA"/>
</dbReference>
<feature type="domain" description="DUF2914" evidence="2">
    <location>
        <begin position="126"/>
        <end position="179"/>
    </location>
</feature>
<organism evidence="3">
    <name type="scientific">hydrothermal vent metagenome</name>
    <dbReference type="NCBI Taxonomy" id="652676"/>
    <lineage>
        <taxon>unclassified sequences</taxon>
        <taxon>metagenomes</taxon>
        <taxon>ecological metagenomes</taxon>
    </lineage>
</organism>
<reference evidence="3" key="1">
    <citation type="submission" date="2018-06" db="EMBL/GenBank/DDBJ databases">
        <authorList>
            <person name="Zhirakovskaya E."/>
        </authorList>
    </citation>
    <scope>NUCLEOTIDE SEQUENCE</scope>
</reference>